<name>A0ABS3Z9R9_9GAMM</name>
<protein>
    <submittedName>
        <fullName evidence="3">ComF family protein</fullName>
    </submittedName>
</protein>
<comment type="caution">
    <text evidence="3">The sequence shown here is derived from an EMBL/GenBank/DDBJ whole genome shotgun (WGS) entry which is preliminary data.</text>
</comment>
<evidence type="ECO:0000313" key="4">
    <source>
        <dbReference type="Proteomes" id="UP000810171"/>
    </source>
</evidence>
<dbReference type="InterPro" id="IPR029057">
    <property type="entry name" value="PRTase-like"/>
</dbReference>
<keyword evidence="4" id="KW-1185">Reference proteome</keyword>
<dbReference type="PANTHER" id="PTHR47505">
    <property type="entry name" value="DNA UTILIZATION PROTEIN YHGH"/>
    <property type="match status" value="1"/>
</dbReference>
<dbReference type="InterPro" id="IPR000836">
    <property type="entry name" value="PRTase_dom"/>
</dbReference>
<accession>A0ABS3Z9R9</accession>
<gene>
    <name evidence="3" type="ORF">H9C73_06880</name>
</gene>
<evidence type="ECO:0000313" key="3">
    <source>
        <dbReference type="EMBL" id="MBP0048455.1"/>
    </source>
</evidence>
<dbReference type="RefSeq" id="WP_209287073.1">
    <property type="nucleotide sequence ID" value="NZ_JACVEW010000008.1"/>
</dbReference>
<comment type="similarity">
    <text evidence="1">Belongs to the ComF/GntX family.</text>
</comment>
<dbReference type="Proteomes" id="UP000810171">
    <property type="component" value="Unassembled WGS sequence"/>
</dbReference>
<dbReference type="Pfam" id="PF00156">
    <property type="entry name" value="Pribosyltran"/>
    <property type="match status" value="1"/>
</dbReference>
<organism evidence="3 4">
    <name type="scientific">Marinobacterium alkalitolerans</name>
    <dbReference type="NCBI Taxonomy" id="1542925"/>
    <lineage>
        <taxon>Bacteria</taxon>
        <taxon>Pseudomonadati</taxon>
        <taxon>Pseudomonadota</taxon>
        <taxon>Gammaproteobacteria</taxon>
        <taxon>Oceanospirillales</taxon>
        <taxon>Oceanospirillaceae</taxon>
        <taxon>Marinobacterium</taxon>
    </lineage>
</organism>
<evidence type="ECO:0000259" key="2">
    <source>
        <dbReference type="Pfam" id="PF00156"/>
    </source>
</evidence>
<evidence type="ECO:0000256" key="1">
    <source>
        <dbReference type="ARBA" id="ARBA00008007"/>
    </source>
</evidence>
<dbReference type="Gene3D" id="3.40.50.2020">
    <property type="match status" value="1"/>
</dbReference>
<reference evidence="3 4" key="1">
    <citation type="submission" date="2020-09" db="EMBL/GenBank/DDBJ databases">
        <authorList>
            <person name="Tanuku N.R.S."/>
        </authorList>
    </citation>
    <scope>NUCLEOTIDE SEQUENCE [LARGE SCALE GENOMIC DNA]</scope>
    <source>
        <strain evidence="3 4">AK62</strain>
    </source>
</reference>
<proteinExistence type="inferred from homology"/>
<feature type="domain" description="Phosphoribosyltransferase" evidence="2">
    <location>
        <begin position="94"/>
        <end position="184"/>
    </location>
</feature>
<dbReference type="SUPFAM" id="SSF53271">
    <property type="entry name" value="PRTase-like"/>
    <property type="match status" value="1"/>
</dbReference>
<dbReference type="EMBL" id="JACVEW010000008">
    <property type="protein sequence ID" value="MBP0048455.1"/>
    <property type="molecule type" value="Genomic_DNA"/>
</dbReference>
<dbReference type="CDD" id="cd06223">
    <property type="entry name" value="PRTases_typeI"/>
    <property type="match status" value="1"/>
</dbReference>
<sequence>MPLPPGLAEYACAACRRKPPCFDHSLAAFRYDFPLNQILPALKYRRKPNPLGWLGQLLATYLKLHHEHRTWPDAIIPVPMHLASESKRGFNQARLLASVLAQEIACPVREDVHKIRPTPHQAELDLQTRRRNLADAFAVECTPPAHVALVDDVMTTGTTVNTLAGLLKQAGAQQVDVWVLARTPEVR</sequence>
<dbReference type="InterPro" id="IPR051910">
    <property type="entry name" value="ComF/GntX_DNA_util-trans"/>
</dbReference>
<dbReference type="PANTHER" id="PTHR47505:SF1">
    <property type="entry name" value="DNA UTILIZATION PROTEIN YHGH"/>
    <property type="match status" value="1"/>
</dbReference>